<accession>A0A2A2ACQ7</accession>
<organism evidence="2 3">
    <name type="scientific">Vandammella animalimorsus</name>
    <dbReference type="NCBI Taxonomy" id="2029117"/>
    <lineage>
        <taxon>Bacteria</taxon>
        <taxon>Pseudomonadati</taxon>
        <taxon>Pseudomonadota</taxon>
        <taxon>Betaproteobacteria</taxon>
        <taxon>Burkholderiales</taxon>
        <taxon>Comamonadaceae</taxon>
        <taxon>Vandammella</taxon>
    </lineage>
</organism>
<dbReference type="CDD" id="cd08948">
    <property type="entry name" value="5beta-POR_like_SDR_a"/>
    <property type="match status" value="1"/>
</dbReference>
<dbReference type="InterPro" id="IPR055222">
    <property type="entry name" value="PRISE-like_Rossmann-fold"/>
</dbReference>
<dbReference type="Gene3D" id="3.40.50.720">
    <property type="entry name" value="NAD(P)-binding Rossmann-like Domain"/>
    <property type="match status" value="1"/>
</dbReference>
<proteinExistence type="predicted"/>
<comment type="caution">
    <text evidence="2">The sequence shown here is derived from an EMBL/GenBank/DDBJ whole genome shotgun (WGS) entry which is preliminary data.</text>
</comment>
<name>A0A2A2ACQ7_9BURK</name>
<evidence type="ECO:0000313" key="3">
    <source>
        <dbReference type="Proteomes" id="UP000217999"/>
    </source>
</evidence>
<dbReference type="PANTHER" id="PTHR32487">
    <property type="entry name" value="3-OXO-DELTA(4,5)-STEROID 5-BETA-REDUCTASE"/>
    <property type="match status" value="1"/>
</dbReference>
<reference evidence="2 3" key="1">
    <citation type="submission" date="2017-08" db="EMBL/GenBank/DDBJ databases">
        <title>WGS of Clinical strains of the CDC Group NO-1 linked to zoonotic infections in humans.</title>
        <authorList>
            <person name="Bernier A.-M."/>
            <person name="Bernard K."/>
        </authorList>
    </citation>
    <scope>NUCLEOTIDE SEQUENCE [LARGE SCALE GENOMIC DNA]</scope>
    <source>
        <strain evidence="2 3">NML03-0146</strain>
    </source>
</reference>
<feature type="domain" description="PRISE-like Rossmann-fold" evidence="1">
    <location>
        <begin position="60"/>
        <end position="310"/>
    </location>
</feature>
<sequence length="361" mass="40599">MAKKVLVVGASGVVGQSVLRHFSTLPDWQCIGASRRKPFDVGDAEHVAIDLRDAEATQRQLAQCKGITHLVFAAVHEKPGLIASWSDPEQMQINLAMLRHVVEALEVGEHELQHITVFQGGKAYGVHINPQVPVPAKESWPRHPHANFYWLQEDYLRERQPRRRWHWTVLRPRIVFGDAWASNMNIVPALAVYAALLKASGEPLHFPGGPPRIYQATDSDLIGRACAWAATSQSSHEQIFNLTNGDEFVWHNVWPTIARAFDMEPGEHRPCSLEQTLPAKEDLWQQIVHRHGLKAPARLADFVGQGFAYADFQLNHGKQAPLPASIASTIKIRQAGFADCIDTEVMLVKWINRFRQLSWAL</sequence>
<gene>
    <name evidence="2" type="ORF">CK620_05790</name>
</gene>
<evidence type="ECO:0000313" key="2">
    <source>
        <dbReference type="EMBL" id="PAT35379.1"/>
    </source>
</evidence>
<dbReference type="SUPFAM" id="SSF51735">
    <property type="entry name" value="NAD(P)-binding Rossmann-fold domains"/>
    <property type="match status" value="1"/>
</dbReference>
<dbReference type="Proteomes" id="UP000217999">
    <property type="component" value="Unassembled WGS sequence"/>
</dbReference>
<evidence type="ECO:0000259" key="1">
    <source>
        <dbReference type="Pfam" id="PF22917"/>
    </source>
</evidence>
<dbReference type="Pfam" id="PF22917">
    <property type="entry name" value="PRISE"/>
    <property type="match status" value="1"/>
</dbReference>
<dbReference type="AlphaFoldDB" id="A0A2A2ACQ7"/>
<dbReference type="InterPro" id="IPR036291">
    <property type="entry name" value="NAD(P)-bd_dom_sf"/>
</dbReference>
<dbReference type="RefSeq" id="WP_095549477.1">
    <property type="nucleotide sequence ID" value="NZ_NSJF01000002.1"/>
</dbReference>
<protein>
    <submittedName>
        <fullName evidence="2">NAD-dependent epimerase</fullName>
    </submittedName>
</protein>
<dbReference type="PANTHER" id="PTHR32487:SF0">
    <property type="entry name" value="3-OXO-DELTA(4,5)-STEROID 5-BETA-REDUCTASE"/>
    <property type="match status" value="1"/>
</dbReference>
<dbReference type="EMBL" id="NSJF01000002">
    <property type="protein sequence ID" value="PAT35379.1"/>
    <property type="molecule type" value="Genomic_DNA"/>
</dbReference>